<dbReference type="Gene3D" id="1.20.1720.10">
    <property type="entry name" value="Multidrug resistance protein D"/>
    <property type="match status" value="1"/>
</dbReference>
<feature type="transmembrane region" description="Helical" evidence="8">
    <location>
        <begin position="225"/>
        <end position="245"/>
    </location>
</feature>
<keyword evidence="8" id="KW-0997">Cell inner membrane</keyword>
<comment type="subcellular location">
    <subcellularLocation>
        <location evidence="8">Cell inner membrane</location>
        <topology evidence="8">Multi-pass membrane protein</topology>
    </subcellularLocation>
    <subcellularLocation>
        <location evidence="1">Cell membrane</location>
        <topology evidence="1">Multi-pass membrane protein</topology>
    </subcellularLocation>
</comment>
<gene>
    <name evidence="11" type="ORF">GCM10007301_37110</name>
</gene>
<evidence type="ECO:0000256" key="1">
    <source>
        <dbReference type="ARBA" id="ARBA00004651"/>
    </source>
</evidence>
<protein>
    <recommendedName>
        <fullName evidence="8">Bcr/CflA family efflux transporter</fullName>
    </recommendedName>
</protein>
<dbReference type="PANTHER" id="PTHR23502">
    <property type="entry name" value="MAJOR FACILITATOR SUPERFAMILY"/>
    <property type="match status" value="1"/>
</dbReference>
<dbReference type="PANTHER" id="PTHR23502:SF132">
    <property type="entry name" value="POLYAMINE TRANSPORTER 2-RELATED"/>
    <property type="match status" value="1"/>
</dbReference>
<evidence type="ECO:0000256" key="7">
    <source>
        <dbReference type="ARBA" id="ARBA00023136"/>
    </source>
</evidence>
<comment type="caution">
    <text evidence="11">The sequence shown here is derived from an EMBL/GenBank/DDBJ whole genome shotgun (WGS) entry which is preliminary data.</text>
</comment>
<dbReference type="NCBIfam" id="TIGR00710">
    <property type="entry name" value="efflux_Bcr_CflA"/>
    <property type="match status" value="1"/>
</dbReference>
<evidence type="ECO:0000256" key="9">
    <source>
        <dbReference type="SAM" id="MobiDB-lite"/>
    </source>
</evidence>
<dbReference type="GO" id="GO:0005886">
    <property type="term" value="C:plasma membrane"/>
    <property type="evidence" value="ECO:0007669"/>
    <property type="project" value="UniProtKB-SubCell"/>
</dbReference>
<feature type="transmembrane region" description="Helical" evidence="8">
    <location>
        <begin position="20"/>
        <end position="37"/>
    </location>
</feature>
<dbReference type="InterPro" id="IPR004812">
    <property type="entry name" value="Efflux_drug-R_Bcr/CmlA"/>
</dbReference>
<evidence type="ECO:0000256" key="8">
    <source>
        <dbReference type="RuleBase" id="RU365088"/>
    </source>
</evidence>
<reference evidence="11" key="2">
    <citation type="submission" date="2020-09" db="EMBL/GenBank/DDBJ databases">
        <authorList>
            <person name="Sun Q."/>
            <person name="Sedlacek I."/>
        </authorList>
    </citation>
    <scope>NUCLEOTIDE SEQUENCE</scope>
    <source>
        <strain evidence="11">CCM 7897</strain>
    </source>
</reference>
<feature type="transmembrane region" description="Helical" evidence="8">
    <location>
        <begin position="291"/>
        <end position="312"/>
    </location>
</feature>
<dbReference type="FunFam" id="1.20.1720.10:FF:000005">
    <property type="entry name" value="Bcr/CflA family efflux transporter"/>
    <property type="match status" value="1"/>
</dbReference>
<feature type="transmembrane region" description="Helical" evidence="8">
    <location>
        <begin position="260"/>
        <end position="279"/>
    </location>
</feature>
<dbReference type="CDD" id="cd17320">
    <property type="entry name" value="MFS_MdfA_MDR_like"/>
    <property type="match status" value="1"/>
</dbReference>
<comment type="similarity">
    <text evidence="2 8">Belongs to the major facilitator superfamily. Bcr/CmlA family.</text>
</comment>
<keyword evidence="4" id="KW-1003">Cell membrane</keyword>
<feature type="domain" description="Major facilitator superfamily (MFS) profile" evidence="10">
    <location>
        <begin position="22"/>
        <end position="406"/>
    </location>
</feature>
<feature type="transmembrane region" description="Helical" evidence="8">
    <location>
        <begin position="353"/>
        <end position="376"/>
    </location>
</feature>
<dbReference type="GO" id="GO:0015385">
    <property type="term" value="F:sodium:proton antiporter activity"/>
    <property type="evidence" value="ECO:0007669"/>
    <property type="project" value="TreeGrafter"/>
</dbReference>
<sequence length="428" mass="44701">MSSTSDISPPAATSARTADLRVLLILSALMAYAAASTDTYLPAFPAIGAALKADPGLIQLTLSTYLIGFSLGQLAWGPLGDRFGRRKPIIAGTLLFIAGSIGCALSDSVGQLIGWRVVQALGACSGPVLARAMVRDLYARERSAQVLSTLLLIMGVAPLLGPIIGGQILQFASWRAIFWALVLFGALSLVSLLALPETLPPSRRSAQRMSAVWRDYAMLLCDRKLLGYSAAGSFFYGGIFAYLAGSPFAYIEYYGVPERFYGFIFACNIFGMMGTNYLNTRLVMRHGTQRMFQVGAVTCAIAGVVLAMNARFGWGGLAGLAVPLFFYIPMSGFIVANSVAAGLAAFPRQAGAASAVIGTMQYGSGVLSAALVGWCADGTPWPMGWVVGICGLGCVLTSVLMVRGKDKPASAGPAGGGDAGTPERQAAA</sequence>
<dbReference type="RefSeq" id="WP_188581281.1">
    <property type="nucleotide sequence ID" value="NZ_BMCT01000005.1"/>
</dbReference>
<keyword evidence="12" id="KW-1185">Reference proteome</keyword>
<feature type="region of interest" description="Disordered" evidence="9">
    <location>
        <begin position="408"/>
        <end position="428"/>
    </location>
</feature>
<dbReference type="EMBL" id="BMCT01000005">
    <property type="protein sequence ID" value="GGF73870.1"/>
    <property type="molecule type" value="Genomic_DNA"/>
</dbReference>
<dbReference type="Proteomes" id="UP000606044">
    <property type="component" value="Unassembled WGS sequence"/>
</dbReference>
<feature type="transmembrane region" description="Helical" evidence="8">
    <location>
        <begin position="176"/>
        <end position="195"/>
    </location>
</feature>
<name>A0A917FGJ1_9HYPH</name>
<dbReference type="SUPFAM" id="SSF103473">
    <property type="entry name" value="MFS general substrate transporter"/>
    <property type="match status" value="1"/>
</dbReference>
<feature type="transmembrane region" description="Helical" evidence="8">
    <location>
        <begin position="324"/>
        <end position="346"/>
    </location>
</feature>
<dbReference type="Pfam" id="PF07690">
    <property type="entry name" value="MFS_1"/>
    <property type="match status" value="1"/>
</dbReference>
<reference evidence="11" key="1">
    <citation type="journal article" date="2014" name="Int. J. Syst. Evol. Microbiol.">
        <title>Complete genome sequence of Corynebacterium casei LMG S-19264T (=DSM 44701T), isolated from a smear-ripened cheese.</title>
        <authorList>
            <consortium name="US DOE Joint Genome Institute (JGI-PGF)"/>
            <person name="Walter F."/>
            <person name="Albersmeier A."/>
            <person name="Kalinowski J."/>
            <person name="Ruckert C."/>
        </authorList>
    </citation>
    <scope>NUCLEOTIDE SEQUENCE</scope>
    <source>
        <strain evidence="11">CCM 7897</strain>
    </source>
</reference>
<evidence type="ECO:0000313" key="11">
    <source>
        <dbReference type="EMBL" id="GGF73870.1"/>
    </source>
</evidence>
<evidence type="ECO:0000256" key="3">
    <source>
        <dbReference type="ARBA" id="ARBA00022448"/>
    </source>
</evidence>
<evidence type="ECO:0000256" key="5">
    <source>
        <dbReference type="ARBA" id="ARBA00022692"/>
    </source>
</evidence>
<keyword evidence="3 8" id="KW-0813">Transport</keyword>
<feature type="transmembrane region" description="Helical" evidence="8">
    <location>
        <begin position="382"/>
        <end position="402"/>
    </location>
</feature>
<dbReference type="AlphaFoldDB" id="A0A917FGJ1"/>
<evidence type="ECO:0000313" key="12">
    <source>
        <dbReference type="Proteomes" id="UP000606044"/>
    </source>
</evidence>
<dbReference type="GO" id="GO:0042910">
    <property type="term" value="F:xenobiotic transmembrane transporter activity"/>
    <property type="evidence" value="ECO:0007669"/>
    <property type="project" value="InterPro"/>
</dbReference>
<accession>A0A917FGJ1</accession>
<dbReference type="InterPro" id="IPR036259">
    <property type="entry name" value="MFS_trans_sf"/>
</dbReference>
<organism evidence="11 12">
    <name type="scientific">Azorhizobium oxalatiphilum</name>
    <dbReference type="NCBI Taxonomy" id="980631"/>
    <lineage>
        <taxon>Bacteria</taxon>
        <taxon>Pseudomonadati</taxon>
        <taxon>Pseudomonadota</taxon>
        <taxon>Alphaproteobacteria</taxon>
        <taxon>Hyphomicrobiales</taxon>
        <taxon>Xanthobacteraceae</taxon>
        <taxon>Azorhizobium</taxon>
    </lineage>
</organism>
<dbReference type="InterPro" id="IPR011701">
    <property type="entry name" value="MFS"/>
</dbReference>
<evidence type="ECO:0000256" key="6">
    <source>
        <dbReference type="ARBA" id="ARBA00022989"/>
    </source>
</evidence>
<keyword evidence="7 8" id="KW-0472">Membrane</keyword>
<dbReference type="NCBIfam" id="NF008314">
    <property type="entry name" value="PRK11102.1"/>
    <property type="match status" value="1"/>
</dbReference>
<dbReference type="InterPro" id="IPR020846">
    <property type="entry name" value="MFS_dom"/>
</dbReference>
<evidence type="ECO:0000256" key="2">
    <source>
        <dbReference type="ARBA" id="ARBA00006236"/>
    </source>
</evidence>
<dbReference type="GO" id="GO:1990961">
    <property type="term" value="P:xenobiotic detoxification by transmembrane export across the plasma membrane"/>
    <property type="evidence" value="ECO:0007669"/>
    <property type="project" value="InterPro"/>
</dbReference>
<feature type="transmembrane region" description="Helical" evidence="8">
    <location>
        <begin position="146"/>
        <end position="164"/>
    </location>
</feature>
<proteinExistence type="inferred from homology"/>
<evidence type="ECO:0000256" key="4">
    <source>
        <dbReference type="ARBA" id="ARBA00022475"/>
    </source>
</evidence>
<evidence type="ECO:0000259" key="10">
    <source>
        <dbReference type="PROSITE" id="PS50850"/>
    </source>
</evidence>
<comment type="caution">
    <text evidence="8">Lacks conserved residue(s) required for the propagation of feature annotation.</text>
</comment>
<dbReference type="PROSITE" id="PS50850">
    <property type="entry name" value="MFS"/>
    <property type="match status" value="1"/>
</dbReference>
<keyword evidence="6 8" id="KW-1133">Transmembrane helix</keyword>
<keyword evidence="5 8" id="KW-0812">Transmembrane</keyword>
<feature type="transmembrane region" description="Helical" evidence="8">
    <location>
        <begin position="57"/>
        <end position="76"/>
    </location>
</feature>